<feature type="region of interest" description="Disordered" evidence="1">
    <location>
        <begin position="220"/>
        <end position="257"/>
    </location>
</feature>
<proteinExistence type="predicted"/>
<evidence type="ECO:0000313" key="3">
    <source>
        <dbReference type="EnsemblMetazoa" id="AAEL020501-PA"/>
    </source>
</evidence>
<feature type="chain" id="PRO_5043579683" evidence="2">
    <location>
        <begin position="18"/>
        <end position="257"/>
    </location>
</feature>
<sequence>MMFLAKLLLVLLQLKAAINCQFYNLTKDYEFEWPEIILFPPKNSSQINLEPYPEWQPSEHISYDDYPFTPFNYTGRFNSDDESENTLRTLPLDNEIVDFYPTSDNTFNIFQQILDRDSGIMMLDDSSSDIPLDDSDGPIVGLSQPNISSKKKIPTMAISSPGVMQPVAISWTLPPSTASMYPDSNAMMTSGTVGKGLVKKKRRITTTRPTEALARKRLRRKRPILTTTTARPKLRKRKTTTVESYRKRRTTTSSHTN</sequence>
<keyword evidence="4" id="KW-1185">Reference proteome</keyword>
<organism evidence="3 4">
    <name type="scientific">Aedes aegypti</name>
    <name type="common">Yellowfever mosquito</name>
    <name type="synonym">Culex aegypti</name>
    <dbReference type="NCBI Taxonomy" id="7159"/>
    <lineage>
        <taxon>Eukaryota</taxon>
        <taxon>Metazoa</taxon>
        <taxon>Ecdysozoa</taxon>
        <taxon>Arthropoda</taxon>
        <taxon>Hexapoda</taxon>
        <taxon>Insecta</taxon>
        <taxon>Pterygota</taxon>
        <taxon>Neoptera</taxon>
        <taxon>Endopterygota</taxon>
        <taxon>Diptera</taxon>
        <taxon>Nematocera</taxon>
        <taxon>Culicoidea</taxon>
        <taxon>Culicidae</taxon>
        <taxon>Culicinae</taxon>
        <taxon>Aedini</taxon>
        <taxon>Aedes</taxon>
        <taxon>Stegomyia</taxon>
    </lineage>
</organism>
<gene>
    <name evidence="3" type="primary">110674463</name>
</gene>
<dbReference type="Proteomes" id="UP000008820">
    <property type="component" value="Chromosome 1"/>
</dbReference>
<keyword evidence="2" id="KW-0732">Signal</keyword>
<reference evidence="3" key="2">
    <citation type="submission" date="2020-05" db="UniProtKB">
        <authorList>
            <consortium name="EnsemblMetazoa"/>
        </authorList>
    </citation>
    <scope>IDENTIFICATION</scope>
    <source>
        <strain evidence="3">LVP_AGWG</strain>
    </source>
</reference>
<evidence type="ECO:0000256" key="2">
    <source>
        <dbReference type="SAM" id="SignalP"/>
    </source>
</evidence>
<dbReference type="InParanoid" id="A0A6I8TY71"/>
<evidence type="ECO:0000313" key="4">
    <source>
        <dbReference type="Proteomes" id="UP000008820"/>
    </source>
</evidence>
<name>A0A6I8TY71_AEDAE</name>
<dbReference type="AlphaFoldDB" id="A0A6I8TY71"/>
<evidence type="ECO:0000256" key="1">
    <source>
        <dbReference type="SAM" id="MobiDB-lite"/>
    </source>
</evidence>
<accession>A0A6I8TY71</accession>
<dbReference type="EnsemblMetazoa" id="AAEL020501-RA">
    <property type="protein sequence ID" value="AAEL020501-PA"/>
    <property type="gene ID" value="AAEL020501"/>
</dbReference>
<feature type="signal peptide" evidence="2">
    <location>
        <begin position="1"/>
        <end position="17"/>
    </location>
</feature>
<protein>
    <submittedName>
        <fullName evidence="3">Uncharacterized protein</fullName>
    </submittedName>
</protein>
<reference evidence="3 4" key="1">
    <citation type="submission" date="2017-06" db="EMBL/GenBank/DDBJ databases">
        <title>Aedes aegypti genome working group (AGWG) sequencing and assembly.</title>
        <authorList>
            <consortium name="Aedes aegypti Genome Working Group (AGWG)"/>
            <person name="Matthews B.J."/>
        </authorList>
    </citation>
    <scope>NUCLEOTIDE SEQUENCE [LARGE SCALE GENOMIC DNA]</scope>
    <source>
        <strain evidence="3 4">LVP_AGWG</strain>
    </source>
</reference>